<comment type="caution">
    <text evidence="2">The sequence shown here is derived from an EMBL/GenBank/DDBJ whole genome shotgun (WGS) entry which is preliminary data.</text>
</comment>
<dbReference type="Pfam" id="PF09413">
    <property type="entry name" value="DUF2007"/>
    <property type="match status" value="1"/>
</dbReference>
<dbReference type="InterPro" id="IPR011322">
    <property type="entry name" value="N-reg_PII-like_a/b"/>
</dbReference>
<name>A0ABV9KY20_9BACT</name>
<organism evidence="2 3">
    <name type="scientific">Dysgonomonas termitidis</name>
    <dbReference type="NCBI Taxonomy" id="1516126"/>
    <lineage>
        <taxon>Bacteria</taxon>
        <taxon>Pseudomonadati</taxon>
        <taxon>Bacteroidota</taxon>
        <taxon>Bacteroidia</taxon>
        <taxon>Bacteroidales</taxon>
        <taxon>Dysgonomonadaceae</taxon>
        <taxon>Dysgonomonas</taxon>
    </lineage>
</organism>
<feature type="domain" description="DUF2007" evidence="1">
    <location>
        <begin position="4"/>
        <end position="66"/>
    </location>
</feature>
<gene>
    <name evidence="2" type="ORF">ACFO6W_13985</name>
</gene>
<sequence length="98" mass="11217">MSEMITVKTSNIPGELAVAKSYLEDNDIYCFLKDELINQVHPYAVGGIKLQVREEDAEQAINLLLEGGFARKEDYEIPGSTLFLVKWYEKITSWFGRK</sequence>
<dbReference type="RefSeq" id="WP_379997453.1">
    <property type="nucleotide sequence ID" value="NZ_JBHSGN010000080.1"/>
</dbReference>
<dbReference type="SUPFAM" id="SSF54913">
    <property type="entry name" value="GlnB-like"/>
    <property type="match status" value="1"/>
</dbReference>
<reference evidence="3" key="1">
    <citation type="journal article" date="2019" name="Int. J. Syst. Evol. Microbiol.">
        <title>The Global Catalogue of Microorganisms (GCM) 10K type strain sequencing project: providing services to taxonomists for standard genome sequencing and annotation.</title>
        <authorList>
            <consortium name="The Broad Institute Genomics Platform"/>
            <consortium name="The Broad Institute Genome Sequencing Center for Infectious Disease"/>
            <person name="Wu L."/>
            <person name="Ma J."/>
        </authorList>
    </citation>
    <scope>NUCLEOTIDE SEQUENCE [LARGE SCALE GENOMIC DNA]</scope>
    <source>
        <strain evidence="3">CCUG 66188</strain>
    </source>
</reference>
<evidence type="ECO:0000313" key="3">
    <source>
        <dbReference type="Proteomes" id="UP001596023"/>
    </source>
</evidence>
<dbReference type="InterPro" id="IPR018551">
    <property type="entry name" value="DUF2007"/>
</dbReference>
<evidence type="ECO:0000313" key="2">
    <source>
        <dbReference type="EMBL" id="MFC4674809.1"/>
    </source>
</evidence>
<keyword evidence="3" id="KW-1185">Reference proteome</keyword>
<dbReference type="Gene3D" id="3.30.70.790">
    <property type="entry name" value="UreE, C-terminal domain"/>
    <property type="match status" value="1"/>
</dbReference>
<dbReference type="Proteomes" id="UP001596023">
    <property type="component" value="Unassembled WGS sequence"/>
</dbReference>
<dbReference type="EMBL" id="JBHSGN010000080">
    <property type="protein sequence ID" value="MFC4674809.1"/>
    <property type="molecule type" value="Genomic_DNA"/>
</dbReference>
<protein>
    <submittedName>
        <fullName evidence="2">Signal transducing protein</fullName>
    </submittedName>
</protein>
<accession>A0ABV9KY20</accession>
<proteinExistence type="predicted"/>
<evidence type="ECO:0000259" key="1">
    <source>
        <dbReference type="Pfam" id="PF09413"/>
    </source>
</evidence>